<proteinExistence type="predicted"/>
<evidence type="ECO:0000313" key="2">
    <source>
        <dbReference type="Proteomes" id="UP000095447"/>
    </source>
</evidence>
<dbReference type="Proteomes" id="UP000095447">
    <property type="component" value="Unassembled WGS sequence"/>
</dbReference>
<evidence type="ECO:0000313" key="1">
    <source>
        <dbReference type="EMBL" id="CUN81268.1"/>
    </source>
</evidence>
<sequence length="131" mass="14564">MKIRKGFVTNSSSSSFIICFARIADKEKAQKIIDQFNLDVLDVTGVNDERNWSGELGASWCGAVIYGVDDILEKHPDGEYIVIKDSNDAYYDEWGDAVYDYDFSMNEAIDAITEVNGFADIEVAEGEGRDG</sequence>
<gene>
    <name evidence="1" type="ORF">ERS852395_01388</name>
</gene>
<dbReference type="RefSeq" id="WP_055053139.1">
    <property type="nucleotide sequence ID" value="NZ_CYZA01000006.1"/>
</dbReference>
<accession>A0A174A1I4</accession>
<dbReference type="AlphaFoldDB" id="A0A174A1I4"/>
<protein>
    <submittedName>
        <fullName evidence="1">Uncharacterized protein</fullName>
    </submittedName>
</protein>
<dbReference type="EMBL" id="CYZA01000006">
    <property type="protein sequence ID" value="CUN81268.1"/>
    <property type="molecule type" value="Genomic_DNA"/>
</dbReference>
<organism evidence="1 2">
    <name type="scientific">Blautia obeum</name>
    <dbReference type="NCBI Taxonomy" id="40520"/>
    <lineage>
        <taxon>Bacteria</taxon>
        <taxon>Bacillati</taxon>
        <taxon>Bacillota</taxon>
        <taxon>Clostridia</taxon>
        <taxon>Lachnospirales</taxon>
        <taxon>Lachnospiraceae</taxon>
        <taxon>Blautia</taxon>
    </lineage>
</organism>
<reference evidence="1 2" key="1">
    <citation type="submission" date="2015-09" db="EMBL/GenBank/DDBJ databases">
        <authorList>
            <consortium name="Pathogen Informatics"/>
        </authorList>
    </citation>
    <scope>NUCLEOTIDE SEQUENCE [LARGE SCALE GENOMIC DNA]</scope>
    <source>
        <strain evidence="1 2">2789STDY5608838</strain>
    </source>
</reference>
<name>A0A174A1I4_9FIRM</name>